<evidence type="ECO:0000313" key="3">
    <source>
        <dbReference type="Proteomes" id="UP000571084"/>
    </source>
</evidence>
<dbReference type="Proteomes" id="UP000571084">
    <property type="component" value="Unassembled WGS sequence"/>
</dbReference>
<gene>
    <name evidence="2" type="ORF">HNR39_003146</name>
</gene>
<proteinExistence type="predicted"/>
<evidence type="ECO:0000313" key="2">
    <source>
        <dbReference type="EMBL" id="MBB5201297.1"/>
    </source>
</evidence>
<organism evidence="2 3">
    <name type="scientific">Glaciimonas immobilis</name>
    <dbReference type="NCBI Taxonomy" id="728004"/>
    <lineage>
        <taxon>Bacteria</taxon>
        <taxon>Pseudomonadati</taxon>
        <taxon>Pseudomonadota</taxon>
        <taxon>Betaproteobacteria</taxon>
        <taxon>Burkholderiales</taxon>
        <taxon>Oxalobacteraceae</taxon>
        <taxon>Glaciimonas</taxon>
    </lineage>
</organism>
<evidence type="ECO:0000256" key="1">
    <source>
        <dbReference type="SAM" id="MobiDB-lite"/>
    </source>
</evidence>
<keyword evidence="3" id="KW-1185">Reference proteome</keyword>
<feature type="region of interest" description="Disordered" evidence="1">
    <location>
        <begin position="1"/>
        <end position="36"/>
    </location>
</feature>
<name>A0A840RS31_9BURK</name>
<dbReference type="EMBL" id="JACHHQ010000006">
    <property type="protein sequence ID" value="MBB5201297.1"/>
    <property type="molecule type" value="Genomic_DNA"/>
</dbReference>
<reference evidence="2 3" key="1">
    <citation type="submission" date="2020-08" db="EMBL/GenBank/DDBJ databases">
        <title>Genomic Encyclopedia of Type Strains, Phase IV (KMG-IV): sequencing the most valuable type-strain genomes for metagenomic binning, comparative biology and taxonomic classification.</title>
        <authorList>
            <person name="Goeker M."/>
        </authorList>
    </citation>
    <scope>NUCLEOTIDE SEQUENCE [LARGE SCALE GENOMIC DNA]</scope>
    <source>
        <strain evidence="2 3">DSM 23240</strain>
    </source>
</reference>
<accession>A0A840RS31</accession>
<sequence>MHEHGLKNGRVAQSLRPSPDLPKGKLSLLSSKQSAQ</sequence>
<protein>
    <submittedName>
        <fullName evidence="2">Uncharacterized protein</fullName>
    </submittedName>
</protein>
<comment type="caution">
    <text evidence="2">The sequence shown here is derived from an EMBL/GenBank/DDBJ whole genome shotgun (WGS) entry which is preliminary data.</text>
</comment>
<feature type="compositionally biased region" description="Low complexity" evidence="1">
    <location>
        <begin position="24"/>
        <end position="36"/>
    </location>
</feature>
<dbReference type="AlphaFoldDB" id="A0A840RS31"/>